<dbReference type="RefSeq" id="WP_263595345.1">
    <property type="nucleotide sequence ID" value="NZ_CP107020.1"/>
</dbReference>
<dbReference type="PANTHER" id="PTHR43678:SF1">
    <property type="entry name" value="BETA-N-ACETYLHEXOSAMINIDASE"/>
    <property type="match status" value="1"/>
</dbReference>
<dbReference type="Gene3D" id="3.30.379.10">
    <property type="entry name" value="Chitobiase/beta-hexosaminidase domain 2-like"/>
    <property type="match status" value="1"/>
</dbReference>
<proteinExistence type="inferred from homology"/>
<reference evidence="6" key="1">
    <citation type="submission" date="2022-10" db="EMBL/GenBank/DDBJ databases">
        <title>Whole-Genome Sequencing of Brachybacterium huguangmaarense BRM-3, Isolated from Betula schmidtii.</title>
        <authorList>
            <person name="Haam D."/>
        </authorList>
    </citation>
    <scope>NUCLEOTIDE SEQUENCE</scope>
    <source>
        <strain evidence="6">BRM-3</strain>
    </source>
</reference>
<evidence type="ECO:0000256" key="1">
    <source>
        <dbReference type="ARBA" id="ARBA00006285"/>
    </source>
</evidence>
<evidence type="ECO:0000313" key="6">
    <source>
        <dbReference type="EMBL" id="UYG18152.1"/>
    </source>
</evidence>
<accession>A0ABY6G4W2</accession>
<evidence type="ECO:0000256" key="2">
    <source>
        <dbReference type="ARBA" id="ARBA00022801"/>
    </source>
</evidence>
<dbReference type="InterPro" id="IPR017853">
    <property type="entry name" value="GH"/>
</dbReference>
<feature type="domain" description="Glycoside hydrolase family 20 catalytic" evidence="4">
    <location>
        <begin position="128"/>
        <end position="434"/>
    </location>
</feature>
<dbReference type="Proteomes" id="UP001164305">
    <property type="component" value="Chromosome"/>
</dbReference>
<dbReference type="InterPro" id="IPR025705">
    <property type="entry name" value="Beta_hexosaminidase_sua/sub"/>
</dbReference>
<dbReference type="PANTHER" id="PTHR43678">
    <property type="entry name" value="PUTATIVE (AFU_ORTHOLOGUE AFUA_2G00640)-RELATED"/>
    <property type="match status" value="1"/>
</dbReference>
<evidence type="ECO:0000259" key="5">
    <source>
        <dbReference type="Pfam" id="PF02838"/>
    </source>
</evidence>
<dbReference type="InterPro" id="IPR052764">
    <property type="entry name" value="GH20_Enzymes"/>
</dbReference>
<comment type="similarity">
    <text evidence="1">Belongs to the glycosyl hydrolase 20 family.</text>
</comment>
<keyword evidence="3" id="KW-0326">Glycosidase</keyword>
<dbReference type="InterPro" id="IPR029018">
    <property type="entry name" value="Hex-like_dom2"/>
</dbReference>
<organism evidence="6 7">
    <name type="scientific">Brachybacterium huguangmaarense</name>
    <dbReference type="NCBI Taxonomy" id="1652028"/>
    <lineage>
        <taxon>Bacteria</taxon>
        <taxon>Bacillati</taxon>
        <taxon>Actinomycetota</taxon>
        <taxon>Actinomycetes</taxon>
        <taxon>Micrococcales</taxon>
        <taxon>Dermabacteraceae</taxon>
        <taxon>Brachybacterium</taxon>
    </lineage>
</organism>
<evidence type="ECO:0000256" key="3">
    <source>
        <dbReference type="ARBA" id="ARBA00023295"/>
    </source>
</evidence>
<dbReference type="InterPro" id="IPR015882">
    <property type="entry name" value="HEX_bac_N"/>
</dbReference>
<dbReference type="SUPFAM" id="SSF51445">
    <property type="entry name" value="(Trans)glycosidases"/>
    <property type="match status" value="1"/>
</dbReference>
<dbReference type="Pfam" id="PF02838">
    <property type="entry name" value="Glyco_hydro_20b"/>
    <property type="match status" value="1"/>
</dbReference>
<feature type="domain" description="Beta-hexosaminidase bacterial type N-terminal" evidence="5">
    <location>
        <begin position="10"/>
        <end position="119"/>
    </location>
</feature>
<dbReference type="SUPFAM" id="SSF55545">
    <property type="entry name" value="beta-N-acetylhexosaminidase-like domain"/>
    <property type="match status" value="1"/>
</dbReference>
<name>A0ABY6G4W2_9MICO</name>
<gene>
    <name evidence="6" type="ORF">BRM3_07060</name>
</gene>
<evidence type="ECO:0000313" key="7">
    <source>
        <dbReference type="Proteomes" id="UP001164305"/>
    </source>
</evidence>
<keyword evidence="2" id="KW-0378">Hydrolase</keyword>
<dbReference type="PRINTS" id="PR00738">
    <property type="entry name" value="GLHYDRLASE20"/>
</dbReference>
<dbReference type="Pfam" id="PF00728">
    <property type="entry name" value="Glyco_hydro_20"/>
    <property type="match status" value="1"/>
</dbReference>
<sequence>MSTPAWAALPQPTSLEITGGLWRPRAVRVETAGRARTDPGAQREAERLAAELDALGIPVAPDAATCVTLRLGEGAGEGFELRVEDDVEVTAATAAGLFRATRQLLHNLRAHNAVPRAVVRSRPAVGERGLHLDAARKHVDAAWIAELLHDLADVGIDTFQWHFSENEGFRLECATFPEIVSAERVTTAEARELLALARDLHIRVVPSLDMPGHLRHALAAHPDLRLPPAATPELPTEHALDITNPEAVRFALALVDEFTELFSASTVWNLGGDEFVDFDRMDDYPALAEGAVAAHGAGATGFDLLTAFVDTVAARVRDAGFTPRVWNDGMLRGAAVPLDADVQLAWWTNWNRSMRPLTAALEAGHDVVNLHDGLFYYVLGENAGYRYPTSERIWEADWHPGLFPSLPDGTRQEIPSPYPEQLLGASFAVWADRPDAQTPEQIAEGIRRPLRALAERARNGGSRLSHDEFAALDAAIGRAR</sequence>
<dbReference type="Gene3D" id="3.20.20.80">
    <property type="entry name" value="Glycosidases"/>
    <property type="match status" value="1"/>
</dbReference>
<keyword evidence="7" id="KW-1185">Reference proteome</keyword>
<dbReference type="EMBL" id="CP107020">
    <property type="protein sequence ID" value="UYG18152.1"/>
    <property type="molecule type" value="Genomic_DNA"/>
</dbReference>
<protein>
    <submittedName>
        <fullName evidence="6">Family 20 glycosylhydrolase</fullName>
    </submittedName>
</protein>
<evidence type="ECO:0000259" key="4">
    <source>
        <dbReference type="Pfam" id="PF00728"/>
    </source>
</evidence>
<dbReference type="InterPro" id="IPR015883">
    <property type="entry name" value="Glyco_hydro_20_cat"/>
</dbReference>